<dbReference type="EMBL" id="OB660364">
    <property type="protein sequence ID" value="CAD7224417.1"/>
    <property type="molecule type" value="Genomic_DNA"/>
</dbReference>
<dbReference type="AlphaFoldDB" id="A0A7R8W897"/>
<sequence length="81" mass="8885">MGMSHGTCPRVAMATAPLPNPEEWWPHCPGVHRCPECADVPSAQLAGSMTEDAVVSILSAEDAKPWASYWKECFVKNMQLK</sequence>
<name>A0A7R8W897_9CRUS</name>
<proteinExistence type="predicted"/>
<accession>A0A7R8W897</accession>
<protein>
    <submittedName>
        <fullName evidence="1">Uncharacterized protein</fullName>
    </submittedName>
</protein>
<reference evidence="1" key="1">
    <citation type="submission" date="2020-11" db="EMBL/GenBank/DDBJ databases">
        <authorList>
            <person name="Tran Van P."/>
        </authorList>
    </citation>
    <scope>NUCLEOTIDE SEQUENCE</scope>
</reference>
<organism evidence="1">
    <name type="scientific">Cyprideis torosa</name>
    <dbReference type="NCBI Taxonomy" id="163714"/>
    <lineage>
        <taxon>Eukaryota</taxon>
        <taxon>Metazoa</taxon>
        <taxon>Ecdysozoa</taxon>
        <taxon>Arthropoda</taxon>
        <taxon>Crustacea</taxon>
        <taxon>Oligostraca</taxon>
        <taxon>Ostracoda</taxon>
        <taxon>Podocopa</taxon>
        <taxon>Podocopida</taxon>
        <taxon>Cytherocopina</taxon>
        <taxon>Cytheroidea</taxon>
        <taxon>Cytherideidae</taxon>
        <taxon>Cyprideis</taxon>
    </lineage>
</organism>
<gene>
    <name evidence="1" type="ORF">CTOB1V02_LOCUS2375</name>
</gene>
<evidence type="ECO:0000313" key="1">
    <source>
        <dbReference type="EMBL" id="CAD7224417.1"/>
    </source>
</evidence>